<organism evidence="2 3">
    <name type="scientific">Natrarchaeobius chitinivorans</name>
    <dbReference type="NCBI Taxonomy" id="1679083"/>
    <lineage>
        <taxon>Archaea</taxon>
        <taxon>Methanobacteriati</taxon>
        <taxon>Methanobacteriota</taxon>
        <taxon>Stenosarchaea group</taxon>
        <taxon>Halobacteria</taxon>
        <taxon>Halobacteriales</taxon>
        <taxon>Natrialbaceae</taxon>
        <taxon>Natrarchaeobius</taxon>
    </lineage>
</organism>
<evidence type="ECO:0000313" key="3">
    <source>
        <dbReference type="Proteomes" id="UP000282323"/>
    </source>
</evidence>
<gene>
    <name evidence="2" type="ORF">EA473_19450</name>
</gene>
<dbReference type="InterPro" id="IPR016181">
    <property type="entry name" value="Acyl_CoA_acyltransferase"/>
</dbReference>
<sequence length="372" mass="42885">MSQYTAQKPKKCQIRHFRSGDRDQLIRLHDTVFGHNWGHDWFEWKFENNPYVDHVPVIVATRDDQIVGCRAFFALEMRVGATTRIGLQPCDTMVHPDHRRQGLFSRMNELALEYYADRRPDFFFNFPNEHSKRGNLKHGWKVVGTVPMYYRLHDPVALAEKRVESDRSKELVHAYSDLQRAASAIADEFTSPPSLSERWSLDTDLEGVRIERYETPPCSLLASIERESAGIHANRSPEFYRWRLANPEHDYVTYMAKRDGDALAAVVVSCVDDCVRLIELVPREFSARENEIDRLVRTVISEYSNRSYFTAFGIGVPNPVRNRFFPDTRVPLSLFVKSTARTLLARDIGDATVVEDSSPAEWGLTRLDLDTT</sequence>
<dbReference type="RefSeq" id="WP_124197239.1">
    <property type="nucleotide sequence ID" value="NZ_REGA01000022.1"/>
</dbReference>
<accession>A0A3N6MZE3</accession>
<dbReference type="SUPFAM" id="SSF55729">
    <property type="entry name" value="Acyl-CoA N-acyltransferases (Nat)"/>
    <property type="match status" value="1"/>
</dbReference>
<dbReference type="Proteomes" id="UP000282323">
    <property type="component" value="Unassembled WGS sequence"/>
</dbReference>
<dbReference type="Gene3D" id="3.40.630.30">
    <property type="match status" value="1"/>
</dbReference>
<dbReference type="Pfam" id="PF13527">
    <property type="entry name" value="Acetyltransf_9"/>
    <property type="match status" value="1"/>
</dbReference>
<name>A0A3N6MZE3_NATCH</name>
<evidence type="ECO:0000259" key="1">
    <source>
        <dbReference type="PROSITE" id="PS51186"/>
    </source>
</evidence>
<dbReference type="OrthoDB" id="299799at2157"/>
<dbReference type="CDD" id="cd04301">
    <property type="entry name" value="NAT_SF"/>
    <property type="match status" value="1"/>
</dbReference>
<dbReference type="GO" id="GO:0016747">
    <property type="term" value="F:acyltransferase activity, transferring groups other than amino-acyl groups"/>
    <property type="evidence" value="ECO:0007669"/>
    <property type="project" value="InterPro"/>
</dbReference>
<comment type="caution">
    <text evidence="2">The sequence shown here is derived from an EMBL/GenBank/DDBJ whole genome shotgun (WGS) entry which is preliminary data.</text>
</comment>
<feature type="domain" description="N-acetyltransferase" evidence="1">
    <location>
        <begin position="12"/>
        <end position="164"/>
    </location>
</feature>
<dbReference type="AlphaFoldDB" id="A0A3N6MZE3"/>
<protein>
    <submittedName>
        <fullName evidence="2">GNAT family N-acetyltransferase</fullName>
    </submittedName>
</protein>
<evidence type="ECO:0000313" key="2">
    <source>
        <dbReference type="EMBL" id="RQG90962.1"/>
    </source>
</evidence>
<reference evidence="2 3" key="1">
    <citation type="submission" date="2018-10" db="EMBL/GenBank/DDBJ databases">
        <title>Natrarchaeobius chitinivorans gen. nov., sp. nov., and Natrarchaeobius haloalkaliphilus sp. nov., alkaliphilic, chitin-utilizing haloarchaea from hypersaline alkaline lakes.</title>
        <authorList>
            <person name="Sorokin D.Y."/>
            <person name="Elcheninov A.G."/>
            <person name="Kostrikina N.A."/>
            <person name="Bale N.J."/>
            <person name="Sinninghe Damste J.S."/>
            <person name="Khijniak T.V."/>
            <person name="Kublanov I.V."/>
            <person name="Toshchakov S.V."/>
        </authorList>
    </citation>
    <scope>NUCLEOTIDE SEQUENCE [LARGE SCALE GENOMIC DNA]</scope>
    <source>
        <strain evidence="2 3">AArcht4T</strain>
    </source>
</reference>
<dbReference type="PROSITE" id="PS51186">
    <property type="entry name" value="GNAT"/>
    <property type="match status" value="1"/>
</dbReference>
<dbReference type="InterPro" id="IPR000182">
    <property type="entry name" value="GNAT_dom"/>
</dbReference>
<keyword evidence="3" id="KW-1185">Reference proteome</keyword>
<dbReference type="EMBL" id="REGA01000022">
    <property type="protein sequence ID" value="RQG90962.1"/>
    <property type="molecule type" value="Genomic_DNA"/>
</dbReference>
<keyword evidence="2" id="KW-0808">Transferase</keyword>
<proteinExistence type="predicted"/>